<evidence type="ECO:0000259" key="1">
    <source>
        <dbReference type="Pfam" id="PF03235"/>
    </source>
</evidence>
<organism evidence="3">
    <name type="scientific">Nocardia globerula</name>
    <dbReference type="NCBI Taxonomy" id="1818"/>
    <lineage>
        <taxon>Bacteria</taxon>
        <taxon>Bacillati</taxon>
        <taxon>Actinomycetota</taxon>
        <taxon>Actinomycetes</taxon>
        <taxon>Mycobacteriales</taxon>
        <taxon>Nocardiaceae</taxon>
        <taxon>Nocardia</taxon>
    </lineage>
</organism>
<evidence type="ECO:0000259" key="2">
    <source>
        <dbReference type="Pfam" id="PF07510"/>
    </source>
</evidence>
<evidence type="ECO:0000313" key="3">
    <source>
        <dbReference type="EMBL" id="TYQ03890.1"/>
    </source>
</evidence>
<dbReference type="Pfam" id="PF07510">
    <property type="entry name" value="GmrSD_C"/>
    <property type="match status" value="1"/>
</dbReference>
<feature type="domain" description="GmrSD restriction endonucleases C-terminal" evidence="2">
    <location>
        <begin position="443"/>
        <end position="565"/>
    </location>
</feature>
<dbReference type="InterPro" id="IPR011089">
    <property type="entry name" value="GmrSD_C"/>
</dbReference>
<accession>A0A652YPW2</accession>
<feature type="domain" description="GmrSD restriction endonucleases N-terminal" evidence="1">
    <location>
        <begin position="31"/>
        <end position="247"/>
    </location>
</feature>
<dbReference type="EMBL" id="VNIQ01000004">
    <property type="protein sequence ID" value="TYQ03890.1"/>
    <property type="molecule type" value="Genomic_DNA"/>
</dbReference>
<sequence length="575" mass="65530">MPLGGGNDALLIRDDTKVKQLEAHEVPLRKVFCSDYDFRIPEYQRPYSWGTEQACQLLEDLTEALDRGPDEPYFLGSVVLVKSSDETSADVIDGQQRLTTLTILLAVLRDLTTDSGLARELEVMLQEPGSKVQGLASKPRLTLRDRDTEFFTQHVQNPGQLQALFARKPETLATDAQRSIHANAKALWELLHSRDENARLGLVQLLGQKTFLVIVTTPDLNSAHRIFSVMNARGLDLSPADIFKSQVVGAIPEVLSKVYADKWEDAEATLGHDDFGDLFLHIRMIFSKERGKRELLKEFPEQVLNAYLPDRATEFVDDIVVPYANAYAQMRDHSYTAAHGADLINAWFRRLDKIENNDWRPVALWALRHHSDEPAWLDAFLKQLERLAASMLVRHVYNTPRVRRYAEILRELDAGAGLNAPSFDLTSREIEETLQGLEGDIYLYTKGRRYILLRLDEALAKSPGVRYEHRLITVEHVLPQNPSPGSQWLNDFTNKERQEWTHRLANLVLLNQAKNSEAQNFDFEKKKSKYFTGKRGVATFALTSQVLSEPEWTPTTMQDRQKTLLGALRDEWDLA</sequence>
<name>A0A652YPW2_NOCGL</name>
<proteinExistence type="predicted"/>
<protein>
    <submittedName>
        <fullName evidence="3">Uncharacterized protein DUF1524</fullName>
    </submittedName>
</protein>
<dbReference type="Pfam" id="PF03235">
    <property type="entry name" value="GmrSD_N"/>
    <property type="match status" value="1"/>
</dbReference>
<reference evidence="3" key="1">
    <citation type="submission" date="2019-07" db="EMBL/GenBank/DDBJ databases">
        <title>Genomic Encyclopedia of Type Strains, Phase IV (KMG-IV): sequencing the most valuable type-strain genomes for metagenomic binning, comparative biology and taxonomic classification.</title>
        <authorList>
            <person name="Goeker M."/>
        </authorList>
    </citation>
    <scope>NUCLEOTIDE SEQUENCE</scope>
    <source>
        <strain evidence="3">DSM 44596</strain>
    </source>
</reference>
<dbReference type="PANTHER" id="PTHR35149">
    <property type="entry name" value="SLL5132 PROTEIN"/>
    <property type="match status" value="1"/>
</dbReference>
<dbReference type="PANTHER" id="PTHR35149:SF2">
    <property type="entry name" value="DUF262 DOMAIN-CONTAINING PROTEIN"/>
    <property type="match status" value="1"/>
</dbReference>
<dbReference type="AlphaFoldDB" id="A0A652YPW2"/>
<dbReference type="InterPro" id="IPR004919">
    <property type="entry name" value="GmrSD_N"/>
</dbReference>
<gene>
    <name evidence="3" type="ORF">FNL38_104259</name>
</gene>
<comment type="caution">
    <text evidence="3">The sequence shown here is derived from an EMBL/GenBank/DDBJ whole genome shotgun (WGS) entry which is preliminary data.</text>
</comment>